<keyword evidence="4 9" id="KW-0812">Transmembrane</keyword>
<evidence type="ECO:0000256" key="6">
    <source>
        <dbReference type="ARBA" id="ARBA00022989"/>
    </source>
</evidence>
<feature type="transmembrane region" description="Helical" evidence="11">
    <location>
        <begin position="164"/>
        <end position="185"/>
    </location>
</feature>
<evidence type="ECO:0000256" key="10">
    <source>
        <dbReference type="SAM" id="MobiDB-lite"/>
    </source>
</evidence>
<feature type="domain" description="Membrane insertase YidC/Oxa/ALB C-terminal" evidence="12">
    <location>
        <begin position="25"/>
        <end position="280"/>
    </location>
</feature>
<feature type="transmembrane region" description="Helical" evidence="11">
    <location>
        <begin position="205"/>
        <end position="224"/>
    </location>
</feature>
<evidence type="ECO:0000313" key="14">
    <source>
        <dbReference type="Proteomes" id="UP000886879"/>
    </source>
</evidence>
<evidence type="ECO:0000256" key="9">
    <source>
        <dbReference type="RuleBase" id="RU003945"/>
    </source>
</evidence>
<evidence type="ECO:0000256" key="4">
    <source>
        <dbReference type="ARBA" id="ARBA00022692"/>
    </source>
</evidence>
<dbReference type="PANTHER" id="PTHR12428">
    <property type="entry name" value="OXA1"/>
    <property type="match status" value="1"/>
</dbReference>
<evidence type="ECO:0000256" key="7">
    <source>
        <dbReference type="ARBA" id="ARBA00023136"/>
    </source>
</evidence>
<feature type="region of interest" description="Disordered" evidence="10">
    <location>
        <begin position="302"/>
        <end position="341"/>
    </location>
</feature>
<keyword evidence="2" id="KW-0813">Transport</keyword>
<organism evidence="13 14">
    <name type="scientific">Candidatus Enterenecus faecium</name>
    <dbReference type="NCBI Taxonomy" id="2840780"/>
    <lineage>
        <taxon>Bacteria</taxon>
        <taxon>Bacillati</taxon>
        <taxon>Bacillota</taxon>
        <taxon>Clostridia</taxon>
        <taxon>Eubacteriales</taxon>
        <taxon>Candidatus Enterenecus</taxon>
    </lineage>
</organism>
<evidence type="ECO:0000256" key="8">
    <source>
        <dbReference type="ARBA" id="ARBA00023186"/>
    </source>
</evidence>
<feature type="region of interest" description="Disordered" evidence="10">
    <location>
        <begin position="375"/>
        <end position="433"/>
    </location>
</feature>
<sequence length="433" mass="47831">MDIWQILMTPFSWLLETFCRVFDNYGVALIFFTLVVKVILFPLSLKGKKSMIKMNLLNSQVKEIQQRCGNDRERYSQEVNKLYADNNVSPMGGCGWSLIPLAILMPLYAIIRRPLKYLMGLSDAGTTAVANALGLQGFVAGSGYGELTLAATMNSGNLATAKEAVTAAGLSAGGMFVINFNFLGLDLSQIPNWKFWDGGITPNSVGLFLLPVISACLSLLSMIVSQRTNQMNADQKPAGMNSMMIMSPLISLWIGFAMPAGLCVYWIANSLFMMVQEVICGKMLKKDYEAAQRQIAEQAARAKEAEKERRRQAAQRKAEALAANKGKKVKEKKSKGVDVTASREGMRTYARGRAYDPNRYPITPYVDPNPVRHTVEEDVEPEETEPVVEKKDTTTPVIPPVVPEAVEADQDLDQDGEYEEAYAPESEEQDPKG</sequence>
<dbReference type="Pfam" id="PF02096">
    <property type="entry name" value="60KD_IMP"/>
    <property type="match status" value="1"/>
</dbReference>
<dbReference type="PANTHER" id="PTHR12428:SF65">
    <property type="entry name" value="CYTOCHROME C OXIDASE ASSEMBLY PROTEIN COX18, MITOCHONDRIAL"/>
    <property type="match status" value="1"/>
</dbReference>
<keyword evidence="8" id="KW-0143">Chaperone</keyword>
<protein>
    <submittedName>
        <fullName evidence="13">Membrane protein insertase YidC</fullName>
    </submittedName>
</protein>
<feature type="compositionally biased region" description="Acidic residues" evidence="10">
    <location>
        <begin position="406"/>
        <end position="433"/>
    </location>
</feature>
<dbReference type="NCBIfam" id="TIGR03592">
    <property type="entry name" value="yidC_oxa1_cterm"/>
    <property type="match status" value="1"/>
</dbReference>
<dbReference type="GO" id="GO:0005886">
    <property type="term" value="C:plasma membrane"/>
    <property type="evidence" value="ECO:0007669"/>
    <property type="project" value="UniProtKB-SubCell"/>
</dbReference>
<evidence type="ECO:0000259" key="12">
    <source>
        <dbReference type="Pfam" id="PF02096"/>
    </source>
</evidence>
<reference evidence="13" key="1">
    <citation type="submission" date="2020-10" db="EMBL/GenBank/DDBJ databases">
        <authorList>
            <person name="Gilroy R."/>
        </authorList>
    </citation>
    <scope>NUCLEOTIDE SEQUENCE</scope>
    <source>
        <strain evidence="13">ChiGjej2B2-12916</strain>
    </source>
</reference>
<keyword evidence="6 11" id="KW-1133">Transmembrane helix</keyword>
<evidence type="ECO:0000256" key="11">
    <source>
        <dbReference type="SAM" id="Phobius"/>
    </source>
</evidence>
<dbReference type="CDD" id="cd20070">
    <property type="entry name" value="5TM_YidC_Alb3"/>
    <property type="match status" value="1"/>
</dbReference>
<comment type="caution">
    <text evidence="13">The sequence shown here is derived from an EMBL/GenBank/DDBJ whole genome shotgun (WGS) entry which is preliminary data.</text>
</comment>
<feature type="transmembrane region" description="Helical" evidence="11">
    <location>
        <begin position="245"/>
        <end position="268"/>
    </location>
</feature>
<feature type="transmembrane region" description="Helical" evidence="11">
    <location>
        <begin position="25"/>
        <end position="45"/>
    </location>
</feature>
<feature type="compositionally biased region" description="Basic and acidic residues" evidence="10">
    <location>
        <begin position="302"/>
        <end position="319"/>
    </location>
</feature>
<accession>A0A9D1CH96</accession>
<keyword evidence="5" id="KW-0653">Protein transport</keyword>
<proteinExistence type="inferred from homology"/>
<dbReference type="EMBL" id="DVFO01000020">
    <property type="protein sequence ID" value="HIQ60394.1"/>
    <property type="molecule type" value="Genomic_DNA"/>
</dbReference>
<evidence type="ECO:0000256" key="3">
    <source>
        <dbReference type="ARBA" id="ARBA00022475"/>
    </source>
</evidence>
<keyword evidence="3" id="KW-1003">Cell membrane</keyword>
<reference evidence="13" key="2">
    <citation type="journal article" date="2021" name="PeerJ">
        <title>Extensive microbial diversity within the chicken gut microbiome revealed by metagenomics and culture.</title>
        <authorList>
            <person name="Gilroy R."/>
            <person name="Ravi A."/>
            <person name="Getino M."/>
            <person name="Pursley I."/>
            <person name="Horton D.L."/>
            <person name="Alikhan N.F."/>
            <person name="Baker D."/>
            <person name="Gharbi K."/>
            <person name="Hall N."/>
            <person name="Watson M."/>
            <person name="Adriaenssens E.M."/>
            <person name="Foster-Nyarko E."/>
            <person name="Jarju S."/>
            <person name="Secka A."/>
            <person name="Antonio M."/>
            <person name="Oren A."/>
            <person name="Chaudhuri R.R."/>
            <person name="La Ragione R."/>
            <person name="Hildebrand F."/>
            <person name="Pallen M.J."/>
        </authorList>
    </citation>
    <scope>NUCLEOTIDE SEQUENCE</scope>
    <source>
        <strain evidence="13">ChiGjej2B2-12916</strain>
    </source>
</reference>
<evidence type="ECO:0000256" key="2">
    <source>
        <dbReference type="ARBA" id="ARBA00022448"/>
    </source>
</evidence>
<evidence type="ECO:0000313" key="13">
    <source>
        <dbReference type="EMBL" id="HIQ60394.1"/>
    </source>
</evidence>
<gene>
    <name evidence="13" type="primary">yidC</name>
    <name evidence="13" type="ORF">IAD31_02210</name>
</gene>
<comment type="similarity">
    <text evidence="9">Belongs to the OXA1/ALB3/YidC family.</text>
</comment>
<feature type="transmembrane region" description="Helical" evidence="11">
    <location>
        <begin position="91"/>
        <end position="111"/>
    </location>
</feature>
<evidence type="ECO:0000256" key="1">
    <source>
        <dbReference type="ARBA" id="ARBA00004651"/>
    </source>
</evidence>
<dbReference type="GO" id="GO:0032977">
    <property type="term" value="F:membrane insertase activity"/>
    <property type="evidence" value="ECO:0007669"/>
    <property type="project" value="InterPro"/>
</dbReference>
<dbReference type="GO" id="GO:0015031">
    <property type="term" value="P:protein transport"/>
    <property type="evidence" value="ECO:0007669"/>
    <property type="project" value="UniProtKB-KW"/>
</dbReference>
<dbReference type="InterPro" id="IPR028055">
    <property type="entry name" value="YidC/Oxa/ALB_C"/>
</dbReference>
<dbReference type="AlphaFoldDB" id="A0A9D1CH96"/>
<feature type="compositionally biased region" description="Acidic residues" evidence="10">
    <location>
        <begin position="377"/>
        <end position="386"/>
    </location>
</feature>
<comment type="subcellular location">
    <subcellularLocation>
        <location evidence="1">Cell membrane</location>
        <topology evidence="1">Multi-pass membrane protein</topology>
    </subcellularLocation>
    <subcellularLocation>
        <location evidence="9">Membrane</location>
        <topology evidence="9">Multi-pass membrane protein</topology>
    </subcellularLocation>
</comment>
<name>A0A9D1CH96_9FIRM</name>
<dbReference type="GO" id="GO:0051205">
    <property type="term" value="P:protein insertion into membrane"/>
    <property type="evidence" value="ECO:0007669"/>
    <property type="project" value="TreeGrafter"/>
</dbReference>
<keyword evidence="7 11" id="KW-0472">Membrane</keyword>
<evidence type="ECO:0000256" key="5">
    <source>
        <dbReference type="ARBA" id="ARBA00022927"/>
    </source>
</evidence>
<dbReference type="InterPro" id="IPR001708">
    <property type="entry name" value="YidC/ALB3/OXA1/COX18"/>
</dbReference>
<dbReference type="Proteomes" id="UP000886879">
    <property type="component" value="Unassembled WGS sequence"/>
</dbReference>
<dbReference type="InterPro" id="IPR047196">
    <property type="entry name" value="YidC_ALB_C"/>
</dbReference>